<reference evidence="1 2" key="1">
    <citation type="submission" date="2024-02" db="EMBL/GenBank/DDBJ databases">
        <authorList>
            <person name="Nijsse B."/>
            <person name="Sprong H."/>
        </authorList>
    </citation>
    <scope>NUCLEOTIDE SEQUENCE [LARGE SCALE GENOMIC DNA]</scope>
    <source>
        <strain evidence="1">OB144</strain>
    </source>
</reference>
<evidence type="ECO:0000313" key="1">
    <source>
        <dbReference type="EMBL" id="CAK9120447.1"/>
    </source>
</evidence>
<dbReference type="EMBL" id="OZ018776">
    <property type="protein sequence ID" value="CAK9120447.1"/>
    <property type="molecule type" value="Genomic_DNA"/>
</dbReference>
<gene>
    <name evidence="1" type="ORF">OB144RH_02685</name>
</gene>
<proteinExistence type="predicted"/>
<accession>A0ABP0T4B1</accession>
<sequence>MQIPYIYIDITTNMQQRLADHKLLKLKIISIEEQLDELIENQHQDMIKCRE</sequence>
<protein>
    <submittedName>
        <fullName evidence="1">Uncharacterized protein</fullName>
    </submittedName>
</protein>
<dbReference type="Proteomes" id="UP001642485">
    <property type="component" value="Chromosome"/>
</dbReference>
<evidence type="ECO:0000313" key="2">
    <source>
        <dbReference type="Proteomes" id="UP001642485"/>
    </source>
</evidence>
<name>A0ABP0T4B1_RICHE</name>
<keyword evidence="2" id="KW-1185">Reference proteome</keyword>
<organism evidence="1 2">
    <name type="scientific">Rickettsia helvetica</name>
    <dbReference type="NCBI Taxonomy" id="35789"/>
    <lineage>
        <taxon>Bacteria</taxon>
        <taxon>Pseudomonadati</taxon>
        <taxon>Pseudomonadota</taxon>
        <taxon>Alphaproteobacteria</taxon>
        <taxon>Rickettsiales</taxon>
        <taxon>Rickettsiaceae</taxon>
        <taxon>Rickettsieae</taxon>
        <taxon>Rickettsia</taxon>
        <taxon>spotted fever group</taxon>
    </lineage>
</organism>